<proteinExistence type="inferred from homology"/>
<evidence type="ECO:0000256" key="1">
    <source>
        <dbReference type="ARBA" id="ARBA00005196"/>
    </source>
</evidence>
<evidence type="ECO:0000256" key="3">
    <source>
        <dbReference type="ARBA" id="ARBA00013080"/>
    </source>
</evidence>
<evidence type="ECO:0000256" key="4">
    <source>
        <dbReference type="ARBA" id="ARBA00022605"/>
    </source>
</evidence>
<keyword evidence="5" id="KW-0457">Lysine biosynthesis</keyword>
<evidence type="ECO:0000256" key="6">
    <source>
        <dbReference type="ARBA" id="ARBA00023235"/>
    </source>
</evidence>
<comment type="pathway">
    <text evidence="1">Amino-acid biosynthesis; L-lysine biosynthesis via DAP pathway; DL-2,6-diaminopimelate from LL-2,6-diaminopimelate: step 1/1.</text>
</comment>
<dbReference type="GO" id="GO:0005829">
    <property type="term" value="C:cytosol"/>
    <property type="evidence" value="ECO:0007669"/>
    <property type="project" value="TreeGrafter"/>
</dbReference>
<dbReference type="EC" id="5.1.1.7" evidence="3 8"/>
<dbReference type="PANTHER" id="PTHR31689">
    <property type="entry name" value="DIAMINOPIMELATE EPIMERASE, CHLOROPLASTIC"/>
    <property type="match status" value="1"/>
</dbReference>
<dbReference type="Proteomes" id="UP000697710">
    <property type="component" value="Unassembled WGS sequence"/>
</dbReference>
<reference evidence="10" key="2">
    <citation type="journal article" date="2021" name="Microbiome">
        <title>Successional dynamics and alternative stable states in a saline activated sludge microbial community over 9 years.</title>
        <authorList>
            <person name="Wang Y."/>
            <person name="Ye J."/>
            <person name="Ju F."/>
            <person name="Liu L."/>
            <person name="Boyd J.A."/>
            <person name="Deng Y."/>
            <person name="Parks D.H."/>
            <person name="Jiang X."/>
            <person name="Yin X."/>
            <person name="Woodcroft B.J."/>
            <person name="Tyson G.W."/>
            <person name="Hugenholtz P."/>
            <person name="Polz M.F."/>
            <person name="Zhang T."/>
        </authorList>
    </citation>
    <scope>NUCLEOTIDE SEQUENCE</scope>
    <source>
        <strain evidence="10">HKST-UBA01</strain>
    </source>
</reference>
<evidence type="ECO:0000256" key="8">
    <source>
        <dbReference type="NCBIfam" id="TIGR00652"/>
    </source>
</evidence>
<keyword evidence="6 10" id="KW-0413">Isomerase</keyword>
<dbReference type="InterPro" id="IPR001653">
    <property type="entry name" value="DAP_epimerase_DapF"/>
</dbReference>
<sequence length="225" mass="24660">GVGGDGLLLLIDPADDVDVDVRYWNADGEPAEFCGNGARCVAHHLFASDPDREGLRFRLGRIEVEAKRTDEGRIAILNPQPRFLTLPQQGPRVPAGVSPVWIDSGVPHWLLPVRAVDAFDLATWGPMIRSHPSLGARGTNVDAVELGPEWIRVRSWERGVEGETQACGSGLLAAAFWAWRVLHRDLPLELRSRSGDRFEVSAEPGRDGLWLEGPARTVFAGTVDF</sequence>
<dbReference type="SUPFAM" id="SSF54506">
    <property type="entry name" value="Diaminopimelate epimerase-like"/>
    <property type="match status" value="2"/>
</dbReference>
<gene>
    <name evidence="10" type="primary">dapF</name>
    <name evidence="10" type="ORF">KC729_03580</name>
</gene>
<dbReference type="Gene3D" id="3.10.310.10">
    <property type="entry name" value="Diaminopimelate Epimerase, Chain A, domain 1"/>
    <property type="match status" value="2"/>
</dbReference>
<dbReference type="GO" id="GO:0009089">
    <property type="term" value="P:lysine biosynthetic process via diaminopimelate"/>
    <property type="evidence" value="ECO:0007669"/>
    <property type="project" value="UniProtKB-UniRule"/>
</dbReference>
<feature type="active site" evidence="9">
    <location>
        <position position="34"/>
    </location>
</feature>
<name>A0A956LWM5_UNCEI</name>
<feature type="non-terminal residue" evidence="10">
    <location>
        <position position="1"/>
    </location>
</feature>
<accession>A0A956LWM5</accession>
<evidence type="ECO:0000256" key="5">
    <source>
        <dbReference type="ARBA" id="ARBA00023154"/>
    </source>
</evidence>
<dbReference type="NCBIfam" id="TIGR00652">
    <property type="entry name" value="DapF"/>
    <property type="match status" value="1"/>
</dbReference>
<dbReference type="InterPro" id="IPR018510">
    <property type="entry name" value="DAP_epimerase_AS"/>
</dbReference>
<keyword evidence="4" id="KW-0028">Amino-acid biosynthesis</keyword>
<evidence type="ECO:0000256" key="2">
    <source>
        <dbReference type="ARBA" id="ARBA00010219"/>
    </source>
</evidence>
<evidence type="ECO:0000313" key="10">
    <source>
        <dbReference type="EMBL" id="MCA9726738.1"/>
    </source>
</evidence>
<evidence type="ECO:0000256" key="7">
    <source>
        <dbReference type="ARBA" id="ARBA00051712"/>
    </source>
</evidence>
<dbReference type="EMBL" id="JAGQHR010000061">
    <property type="protein sequence ID" value="MCA9726738.1"/>
    <property type="molecule type" value="Genomic_DNA"/>
</dbReference>
<dbReference type="PROSITE" id="PS01326">
    <property type="entry name" value="DAP_EPIMERASE"/>
    <property type="match status" value="1"/>
</dbReference>
<dbReference type="Pfam" id="PF01678">
    <property type="entry name" value="DAP_epimerase"/>
    <property type="match status" value="2"/>
</dbReference>
<dbReference type="PANTHER" id="PTHR31689:SF0">
    <property type="entry name" value="DIAMINOPIMELATE EPIMERASE"/>
    <property type="match status" value="1"/>
</dbReference>
<evidence type="ECO:0000256" key="9">
    <source>
        <dbReference type="PROSITE-ProRule" id="PRU10125"/>
    </source>
</evidence>
<reference evidence="10" key="1">
    <citation type="submission" date="2020-04" db="EMBL/GenBank/DDBJ databases">
        <authorList>
            <person name="Zhang T."/>
        </authorList>
    </citation>
    <scope>NUCLEOTIDE SEQUENCE</scope>
    <source>
        <strain evidence="10">HKST-UBA01</strain>
    </source>
</reference>
<evidence type="ECO:0000313" key="11">
    <source>
        <dbReference type="Proteomes" id="UP000697710"/>
    </source>
</evidence>
<comment type="catalytic activity">
    <reaction evidence="7">
        <text>(2S,6S)-2,6-diaminopimelate = meso-2,6-diaminopimelate</text>
        <dbReference type="Rhea" id="RHEA:15393"/>
        <dbReference type="ChEBI" id="CHEBI:57609"/>
        <dbReference type="ChEBI" id="CHEBI:57791"/>
        <dbReference type="EC" id="5.1.1.7"/>
    </reaction>
</comment>
<comment type="caution">
    <text evidence="10">The sequence shown here is derived from an EMBL/GenBank/DDBJ whole genome shotgun (WGS) entry which is preliminary data.</text>
</comment>
<comment type="similarity">
    <text evidence="2">Belongs to the diaminopimelate epimerase family.</text>
</comment>
<organism evidence="10 11">
    <name type="scientific">Eiseniibacteriota bacterium</name>
    <dbReference type="NCBI Taxonomy" id="2212470"/>
    <lineage>
        <taxon>Bacteria</taxon>
        <taxon>Candidatus Eiseniibacteriota</taxon>
    </lineage>
</organism>
<protein>
    <recommendedName>
        <fullName evidence="3 8">Diaminopimelate epimerase</fullName>
        <ecNumber evidence="3 8">5.1.1.7</ecNumber>
    </recommendedName>
</protein>
<dbReference type="GO" id="GO:0008837">
    <property type="term" value="F:diaminopimelate epimerase activity"/>
    <property type="evidence" value="ECO:0007669"/>
    <property type="project" value="UniProtKB-UniRule"/>
</dbReference>
<dbReference type="AlphaFoldDB" id="A0A956LWM5"/>